<comment type="caution">
    <text evidence="2">The sequence shown here is derived from an EMBL/GenBank/DDBJ whole genome shotgun (WGS) entry which is preliminary data.</text>
</comment>
<protein>
    <recommendedName>
        <fullName evidence="1">Phage-Barnase-EndoU-ColicinE5/D-RelE like nuclease 4 domain-containing protein</fullName>
    </recommendedName>
</protein>
<evidence type="ECO:0000313" key="2">
    <source>
        <dbReference type="EMBL" id="MBM7642045.1"/>
    </source>
</evidence>
<keyword evidence="3" id="KW-1185">Reference proteome</keyword>
<sequence>MLKNMWLAYSLLKHREFQISFEKTVAGKAIQQYLSLEFRDDNFKHIAGFHKLKLNSMKDAKRIPEMIRTERLSYHSVASSPKFETFLRRATASELIGLGLVMKDCFVNLYEYVKPEWSKLNADFLLHLRIGAYDYYLFLKSISKVNNSPGSIYKCRPVSFFRNEPKYSEQKRYELHQTRLRLQSVVEKVGGIEKQII</sequence>
<reference evidence="2 3" key="1">
    <citation type="submission" date="2021-01" db="EMBL/GenBank/DDBJ databases">
        <title>Genomic Encyclopedia of Type Strains, Phase IV (KMG-IV): sequencing the most valuable type-strain genomes for metagenomic binning, comparative biology and taxonomic classification.</title>
        <authorList>
            <person name="Goeker M."/>
        </authorList>
    </citation>
    <scope>NUCLEOTIDE SEQUENCE [LARGE SCALE GENOMIC DNA]</scope>
    <source>
        <strain evidence="2 3">DSM 27382</strain>
    </source>
</reference>
<proteinExistence type="predicted"/>
<dbReference type="EMBL" id="JAFBEH010000004">
    <property type="protein sequence ID" value="MBM7642045.1"/>
    <property type="molecule type" value="Genomic_DNA"/>
</dbReference>
<dbReference type="Pfam" id="PF18813">
    <property type="entry name" value="PBECR4"/>
    <property type="match status" value="1"/>
</dbReference>
<evidence type="ECO:0000259" key="1">
    <source>
        <dbReference type="Pfam" id="PF18813"/>
    </source>
</evidence>
<feature type="domain" description="Phage-Barnase-EndoU-ColicinE5/D-RelE like nuclease 4" evidence="1">
    <location>
        <begin position="3"/>
        <end position="169"/>
    </location>
</feature>
<organism evidence="2 3">
    <name type="scientific">Streptococcus loxodontisalivarius</name>
    <dbReference type="NCBI Taxonomy" id="1349415"/>
    <lineage>
        <taxon>Bacteria</taxon>
        <taxon>Bacillati</taxon>
        <taxon>Bacillota</taxon>
        <taxon>Bacilli</taxon>
        <taxon>Lactobacillales</taxon>
        <taxon>Streptococcaceae</taxon>
        <taxon>Streptococcus</taxon>
    </lineage>
</organism>
<dbReference type="InterPro" id="IPR041420">
    <property type="entry name" value="PBECR4"/>
</dbReference>
<name>A0ABS2PR76_9STRE</name>
<dbReference type="RefSeq" id="WP_205008911.1">
    <property type="nucleotide sequence ID" value="NZ_JAFBEH010000004.1"/>
</dbReference>
<gene>
    <name evidence="2" type="ORF">JOC28_000337</name>
</gene>
<dbReference type="Proteomes" id="UP000697472">
    <property type="component" value="Unassembled WGS sequence"/>
</dbReference>
<accession>A0ABS2PR76</accession>
<evidence type="ECO:0000313" key="3">
    <source>
        <dbReference type="Proteomes" id="UP000697472"/>
    </source>
</evidence>